<accession>A0A5J4RMC8</accession>
<comment type="caution">
    <text evidence="1">The sequence shown here is derived from an EMBL/GenBank/DDBJ whole genome shotgun (WGS) entry which is preliminary data.</text>
</comment>
<reference evidence="1" key="1">
    <citation type="submission" date="2019-03" db="EMBL/GenBank/DDBJ databases">
        <title>Single cell metagenomics reveals metabolic interactions within the superorganism composed of flagellate Streblomastix strix and complex community of Bacteroidetes bacteria on its surface.</title>
        <authorList>
            <person name="Treitli S.C."/>
            <person name="Kolisko M."/>
            <person name="Husnik F."/>
            <person name="Keeling P."/>
            <person name="Hampl V."/>
        </authorList>
    </citation>
    <scope>NUCLEOTIDE SEQUENCE</scope>
    <source>
        <strain evidence="1">STM</strain>
    </source>
</reference>
<organism evidence="1">
    <name type="scientific">termite gut metagenome</name>
    <dbReference type="NCBI Taxonomy" id="433724"/>
    <lineage>
        <taxon>unclassified sequences</taxon>
        <taxon>metagenomes</taxon>
        <taxon>organismal metagenomes</taxon>
    </lineage>
</organism>
<proteinExistence type="predicted"/>
<protein>
    <submittedName>
        <fullName evidence="1">Uncharacterized protein</fullName>
    </submittedName>
</protein>
<dbReference type="AlphaFoldDB" id="A0A5J4RMC8"/>
<sequence>MEPINNEQEILNKEYEEMMKGFSNSSLFATAPLSKDGKFIQYSAYDEKQYGHVDTALKEEHLIDTKIVWGV</sequence>
<dbReference type="EMBL" id="SNRY01001018">
    <property type="protein sequence ID" value="KAA6334250.1"/>
    <property type="molecule type" value="Genomic_DNA"/>
</dbReference>
<evidence type="ECO:0000313" key="1">
    <source>
        <dbReference type="EMBL" id="KAA6334250.1"/>
    </source>
</evidence>
<name>A0A5J4RMC8_9ZZZZ</name>
<gene>
    <name evidence="1" type="ORF">EZS27_017412</name>
</gene>